<evidence type="ECO:0008006" key="3">
    <source>
        <dbReference type="Google" id="ProtNLM"/>
    </source>
</evidence>
<dbReference type="SUPFAM" id="SSF52777">
    <property type="entry name" value="CoA-dependent acyltransferases"/>
    <property type="match status" value="2"/>
</dbReference>
<dbReference type="Proteomes" id="UP001085076">
    <property type="component" value="Miscellaneous, Linkage group lg05"/>
</dbReference>
<dbReference type="InterPro" id="IPR023213">
    <property type="entry name" value="CAT-like_dom_sf"/>
</dbReference>
<accession>A0A9D5CGB5</accession>
<name>A0A9D5CGB5_9LILI</name>
<keyword evidence="2" id="KW-1185">Reference proteome</keyword>
<gene>
    <name evidence="1" type="ORF">J5N97_020677</name>
</gene>
<protein>
    <recommendedName>
        <fullName evidence="3">Condensation domain-containing protein</fullName>
    </recommendedName>
</protein>
<proteinExistence type="predicted"/>
<dbReference type="Gene3D" id="3.30.559.10">
    <property type="entry name" value="Chloramphenicol acetyltransferase-like domain"/>
    <property type="match status" value="1"/>
</dbReference>
<comment type="caution">
    <text evidence="1">The sequence shown here is derived from an EMBL/GenBank/DDBJ whole genome shotgun (WGS) entry which is preliminary data.</text>
</comment>
<organism evidence="1 2">
    <name type="scientific">Dioscorea zingiberensis</name>
    <dbReference type="NCBI Taxonomy" id="325984"/>
    <lineage>
        <taxon>Eukaryota</taxon>
        <taxon>Viridiplantae</taxon>
        <taxon>Streptophyta</taxon>
        <taxon>Embryophyta</taxon>
        <taxon>Tracheophyta</taxon>
        <taxon>Spermatophyta</taxon>
        <taxon>Magnoliopsida</taxon>
        <taxon>Liliopsida</taxon>
        <taxon>Dioscoreales</taxon>
        <taxon>Dioscoreaceae</taxon>
        <taxon>Dioscorea</taxon>
    </lineage>
</organism>
<reference evidence="1" key="2">
    <citation type="journal article" date="2022" name="Hortic Res">
        <title>The genome of Dioscorea zingiberensis sheds light on the biosynthesis, origin and evolution of the medicinally important diosgenin saponins.</title>
        <authorList>
            <person name="Li Y."/>
            <person name="Tan C."/>
            <person name="Li Z."/>
            <person name="Guo J."/>
            <person name="Li S."/>
            <person name="Chen X."/>
            <person name="Wang C."/>
            <person name="Dai X."/>
            <person name="Yang H."/>
            <person name="Song W."/>
            <person name="Hou L."/>
            <person name="Xu J."/>
            <person name="Tong Z."/>
            <person name="Xu A."/>
            <person name="Yuan X."/>
            <person name="Wang W."/>
            <person name="Yang Q."/>
            <person name="Chen L."/>
            <person name="Sun Z."/>
            <person name="Wang K."/>
            <person name="Pan B."/>
            <person name="Chen J."/>
            <person name="Bao Y."/>
            <person name="Liu F."/>
            <person name="Qi X."/>
            <person name="Gang D.R."/>
            <person name="Wen J."/>
            <person name="Li J."/>
        </authorList>
    </citation>
    <scope>NUCLEOTIDE SEQUENCE</scope>
    <source>
        <strain evidence="1">Dzin_1.0</strain>
    </source>
</reference>
<dbReference type="OrthoDB" id="439993at2759"/>
<reference evidence="1" key="1">
    <citation type="submission" date="2021-03" db="EMBL/GenBank/DDBJ databases">
        <authorList>
            <person name="Li Z."/>
            <person name="Yang C."/>
        </authorList>
    </citation>
    <scope>NUCLEOTIDE SEQUENCE</scope>
    <source>
        <strain evidence="1">Dzin_1.0</strain>
        <tissue evidence="1">Leaf</tissue>
    </source>
</reference>
<dbReference type="PANTHER" id="PTHR34375">
    <property type="entry name" value="GATA ZINC FINGER PROTEIN-RELATED"/>
    <property type="match status" value="1"/>
</dbReference>
<dbReference type="Gene3D" id="3.30.559.30">
    <property type="entry name" value="Nonribosomal peptide synthetase, condensation domain"/>
    <property type="match status" value="1"/>
</dbReference>
<dbReference type="AlphaFoldDB" id="A0A9D5CGB5"/>
<evidence type="ECO:0000313" key="1">
    <source>
        <dbReference type="EMBL" id="KAJ0972718.1"/>
    </source>
</evidence>
<dbReference type="EMBL" id="JAGGNH010000005">
    <property type="protein sequence ID" value="KAJ0972718.1"/>
    <property type="molecule type" value="Genomic_DNA"/>
</dbReference>
<evidence type="ECO:0000313" key="2">
    <source>
        <dbReference type="Proteomes" id="UP001085076"/>
    </source>
</evidence>
<sequence>MDHTQPPIELTGRAVAGTEHSWCRTVPGGTGITVLVLHLSRPIPHSRLVAAVTDLINSHPVLRSRLTRSIPNQPPFISIPPNSEPLLEIQSPVPSFHSALELELNLNPWADTPEPDEIPVFFATVYENQPDPGSSLLVLRFHTAVCDRTSAVAILKELMALVGGGEGQSGNRESGVILGIEDLIPKKDSWKPFWARGKDLIGYSLNGLRTSALGFEDTDSARYSEVVRLVVGREETSRIFSACKSRGMKLFAAITAAGLIATVSSKHLENNLSETYSVVTLVDCRKYLEPVLHEHNVGFYHSAIIHTHTVHEGEELWEVAKRCHDAFTNAMNNKKHLTDIGELNFLMCKAVENPHLTPSSSLRTAVISVFEEPVIYETSAAQKQLGVEDYIGCASVHGVGPSIAVFDTIRDGQLDCAFVYPSPLHSRTQVQDLVDHMKRILVHASLADGEGGLDA</sequence>
<dbReference type="PANTHER" id="PTHR34375:SF2">
    <property type="entry name" value="GATA ZINC FINGER PROTEIN"/>
    <property type="match status" value="1"/>
</dbReference>